<dbReference type="InterPro" id="IPR008972">
    <property type="entry name" value="Cupredoxin"/>
</dbReference>
<gene>
    <name evidence="4" type="ORF">CEY00_Acc33625</name>
</gene>
<dbReference type="EMBL" id="NKQK01000028">
    <property type="protein sequence ID" value="PSR86408.1"/>
    <property type="molecule type" value="Genomic_DNA"/>
</dbReference>
<dbReference type="InterPro" id="IPR011707">
    <property type="entry name" value="Cu-oxidase-like_N"/>
</dbReference>
<keyword evidence="2" id="KW-0732">Signal</keyword>
<proteinExistence type="inferred from homology"/>
<dbReference type="Gene3D" id="2.60.40.420">
    <property type="entry name" value="Cupredoxins - blue copper proteins"/>
    <property type="match status" value="1"/>
</dbReference>
<dbReference type="InParanoid" id="A0A2R6P6Z8"/>
<evidence type="ECO:0000259" key="3">
    <source>
        <dbReference type="Pfam" id="PF07732"/>
    </source>
</evidence>
<feature type="signal peptide" evidence="2">
    <location>
        <begin position="1"/>
        <end position="17"/>
    </location>
</feature>
<keyword evidence="5" id="KW-1185">Reference proteome</keyword>
<dbReference type="Pfam" id="PF07732">
    <property type="entry name" value="Cu-oxidase_3"/>
    <property type="match status" value="1"/>
</dbReference>
<name>A0A2R6P6Z8_ACTCC</name>
<feature type="domain" description="Plastocyanin-like" evidence="3">
    <location>
        <begin position="34"/>
        <end position="83"/>
    </location>
</feature>
<feature type="chain" id="PRO_5015308067" evidence="2">
    <location>
        <begin position="18"/>
        <end position="83"/>
    </location>
</feature>
<organism evidence="4 5">
    <name type="scientific">Actinidia chinensis var. chinensis</name>
    <name type="common">Chinese soft-hair kiwi</name>
    <dbReference type="NCBI Taxonomy" id="1590841"/>
    <lineage>
        <taxon>Eukaryota</taxon>
        <taxon>Viridiplantae</taxon>
        <taxon>Streptophyta</taxon>
        <taxon>Embryophyta</taxon>
        <taxon>Tracheophyta</taxon>
        <taxon>Spermatophyta</taxon>
        <taxon>Magnoliopsida</taxon>
        <taxon>eudicotyledons</taxon>
        <taxon>Gunneridae</taxon>
        <taxon>Pentapetalae</taxon>
        <taxon>asterids</taxon>
        <taxon>Ericales</taxon>
        <taxon>Actinidiaceae</taxon>
        <taxon>Actinidia</taxon>
    </lineage>
</organism>
<reference evidence="5" key="2">
    <citation type="journal article" date="2018" name="BMC Genomics">
        <title>A manually annotated Actinidia chinensis var. chinensis (kiwifruit) genome highlights the challenges associated with draft genomes and gene prediction in plants.</title>
        <authorList>
            <person name="Pilkington S.M."/>
            <person name="Crowhurst R."/>
            <person name="Hilario E."/>
            <person name="Nardozza S."/>
            <person name="Fraser L."/>
            <person name="Peng Y."/>
            <person name="Gunaseelan K."/>
            <person name="Simpson R."/>
            <person name="Tahir J."/>
            <person name="Deroles S.C."/>
            <person name="Templeton K."/>
            <person name="Luo Z."/>
            <person name="Davy M."/>
            <person name="Cheng C."/>
            <person name="McNeilage M."/>
            <person name="Scaglione D."/>
            <person name="Liu Y."/>
            <person name="Zhang Q."/>
            <person name="Datson P."/>
            <person name="De Silva N."/>
            <person name="Gardiner S.E."/>
            <person name="Bassett H."/>
            <person name="Chagne D."/>
            <person name="McCallum J."/>
            <person name="Dzierzon H."/>
            <person name="Deng C."/>
            <person name="Wang Y.Y."/>
            <person name="Barron L."/>
            <person name="Manako K."/>
            <person name="Bowen J."/>
            <person name="Foster T.M."/>
            <person name="Erridge Z.A."/>
            <person name="Tiffin H."/>
            <person name="Waite C.N."/>
            <person name="Davies K.M."/>
            <person name="Grierson E.P."/>
            <person name="Laing W.A."/>
            <person name="Kirk R."/>
            <person name="Chen X."/>
            <person name="Wood M."/>
            <person name="Montefiori M."/>
            <person name="Brummell D.A."/>
            <person name="Schwinn K.E."/>
            <person name="Catanach A."/>
            <person name="Fullerton C."/>
            <person name="Li D."/>
            <person name="Meiyalaghan S."/>
            <person name="Nieuwenhuizen N."/>
            <person name="Read N."/>
            <person name="Prakash R."/>
            <person name="Hunter D."/>
            <person name="Zhang H."/>
            <person name="McKenzie M."/>
            <person name="Knabel M."/>
            <person name="Harris A."/>
            <person name="Allan A.C."/>
            <person name="Gleave A."/>
            <person name="Chen A."/>
            <person name="Janssen B.J."/>
            <person name="Plunkett B."/>
            <person name="Ampomah-Dwamena C."/>
            <person name="Voogd C."/>
            <person name="Leif D."/>
            <person name="Lafferty D."/>
            <person name="Souleyre E.J.F."/>
            <person name="Varkonyi-Gasic E."/>
            <person name="Gambi F."/>
            <person name="Hanley J."/>
            <person name="Yao J.L."/>
            <person name="Cheung J."/>
            <person name="David K.M."/>
            <person name="Warren B."/>
            <person name="Marsh K."/>
            <person name="Snowden K.C."/>
            <person name="Lin-Wang K."/>
            <person name="Brian L."/>
            <person name="Martinez-Sanchez M."/>
            <person name="Wang M."/>
            <person name="Ileperuma N."/>
            <person name="Macnee N."/>
            <person name="Campin R."/>
            <person name="McAtee P."/>
            <person name="Drummond R.S.M."/>
            <person name="Espley R.V."/>
            <person name="Ireland H.S."/>
            <person name="Wu R."/>
            <person name="Atkinson R.G."/>
            <person name="Karunairetnam S."/>
            <person name="Bulley S."/>
            <person name="Chunkath S."/>
            <person name="Hanley Z."/>
            <person name="Storey R."/>
            <person name="Thrimawithana A.H."/>
            <person name="Thomson S."/>
            <person name="David C."/>
            <person name="Testolin R."/>
            <person name="Huang H."/>
            <person name="Hellens R.P."/>
            <person name="Schaffer R.J."/>
        </authorList>
    </citation>
    <scope>NUCLEOTIDE SEQUENCE [LARGE SCALE GENOMIC DNA]</scope>
    <source>
        <strain evidence="5">cv. Red5</strain>
    </source>
</reference>
<protein>
    <submittedName>
        <fullName evidence="4">Monocopper oxidase-like protein</fullName>
    </submittedName>
</protein>
<evidence type="ECO:0000313" key="4">
    <source>
        <dbReference type="EMBL" id="PSR86408.1"/>
    </source>
</evidence>
<dbReference type="Proteomes" id="UP000241394">
    <property type="component" value="Chromosome LG28"/>
</dbReference>
<reference evidence="4 5" key="1">
    <citation type="submission" date="2017-07" db="EMBL/GenBank/DDBJ databases">
        <title>An improved, manually edited Actinidia chinensis var. chinensis (kiwifruit) genome highlights the challenges associated with draft genomes and gene prediction in plants.</title>
        <authorList>
            <person name="Pilkington S."/>
            <person name="Crowhurst R."/>
            <person name="Hilario E."/>
            <person name="Nardozza S."/>
            <person name="Fraser L."/>
            <person name="Peng Y."/>
            <person name="Gunaseelan K."/>
            <person name="Simpson R."/>
            <person name="Tahir J."/>
            <person name="Deroles S."/>
            <person name="Templeton K."/>
            <person name="Luo Z."/>
            <person name="Davy M."/>
            <person name="Cheng C."/>
            <person name="Mcneilage M."/>
            <person name="Scaglione D."/>
            <person name="Liu Y."/>
            <person name="Zhang Q."/>
            <person name="Datson P."/>
            <person name="De Silva N."/>
            <person name="Gardiner S."/>
            <person name="Bassett H."/>
            <person name="Chagne D."/>
            <person name="Mccallum J."/>
            <person name="Dzierzon H."/>
            <person name="Deng C."/>
            <person name="Wang Y.-Y."/>
            <person name="Barron N."/>
            <person name="Manako K."/>
            <person name="Bowen J."/>
            <person name="Foster T."/>
            <person name="Erridge Z."/>
            <person name="Tiffin H."/>
            <person name="Waite C."/>
            <person name="Davies K."/>
            <person name="Grierson E."/>
            <person name="Laing W."/>
            <person name="Kirk R."/>
            <person name="Chen X."/>
            <person name="Wood M."/>
            <person name="Montefiori M."/>
            <person name="Brummell D."/>
            <person name="Schwinn K."/>
            <person name="Catanach A."/>
            <person name="Fullerton C."/>
            <person name="Li D."/>
            <person name="Meiyalaghan S."/>
            <person name="Nieuwenhuizen N."/>
            <person name="Read N."/>
            <person name="Prakash R."/>
            <person name="Hunter D."/>
            <person name="Zhang H."/>
            <person name="Mckenzie M."/>
            <person name="Knabel M."/>
            <person name="Harris A."/>
            <person name="Allan A."/>
            <person name="Chen A."/>
            <person name="Janssen B."/>
            <person name="Plunkett B."/>
            <person name="Dwamena C."/>
            <person name="Voogd C."/>
            <person name="Leif D."/>
            <person name="Lafferty D."/>
            <person name="Souleyre E."/>
            <person name="Varkonyi-Gasic E."/>
            <person name="Gambi F."/>
            <person name="Hanley J."/>
            <person name="Yao J.-L."/>
            <person name="Cheung J."/>
            <person name="David K."/>
            <person name="Warren B."/>
            <person name="Marsh K."/>
            <person name="Snowden K."/>
            <person name="Lin-Wang K."/>
            <person name="Brian L."/>
            <person name="Martinez-Sanchez M."/>
            <person name="Wang M."/>
            <person name="Ileperuma N."/>
            <person name="Macnee N."/>
            <person name="Campin R."/>
            <person name="Mcatee P."/>
            <person name="Drummond R."/>
            <person name="Espley R."/>
            <person name="Ireland H."/>
            <person name="Wu R."/>
            <person name="Atkinson R."/>
            <person name="Karunairetnam S."/>
            <person name="Bulley S."/>
            <person name="Chunkath S."/>
            <person name="Hanley Z."/>
            <person name="Storey R."/>
            <person name="Thrimawithana A."/>
            <person name="Thomson S."/>
            <person name="David C."/>
            <person name="Testolin R."/>
        </authorList>
    </citation>
    <scope>NUCLEOTIDE SEQUENCE [LARGE SCALE GENOMIC DNA]</scope>
    <source>
        <strain evidence="5">cv. Red5</strain>
        <tissue evidence="4">Young leaf</tissue>
    </source>
</reference>
<accession>A0A2R6P6Z8</accession>
<evidence type="ECO:0000313" key="5">
    <source>
        <dbReference type="Proteomes" id="UP000241394"/>
    </source>
</evidence>
<sequence length="83" mass="8772">MGFVGSIVLCLINIALAFSLCLAGNCVNSGLEFSYITASPLGSPQEVIAVNGQFPGPTLNVTTNHHVIVNVSNKLDENLLITW</sequence>
<comment type="similarity">
    <text evidence="1">Belongs to the multicopper oxidase family.</text>
</comment>
<comment type="caution">
    <text evidence="4">The sequence shown here is derived from an EMBL/GenBank/DDBJ whole genome shotgun (WGS) entry which is preliminary data.</text>
</comment>
<dbReference type="Gramene" id="PSR86408">
    <property type="protein sequence ID" value="PSR86408"/>
    <property type="gene ID" value="CEY00_Acc33625"/>
</dbReference>
<evidence type="ECO:0000256" key="2">
    <source>
        <dbReference type="SAM" id="SignalP"/>
    </source>
</evidence>
<dbReference type="SUPFAM" id="SSF49503">
    <property type="entry name" value="Cupredoxins"/>
    <property type="match status" value="1"/>
</dbReference>
<dbReference type="AlphaFoldDB" id="A0A2R6P6Z8"/>
<dbReference type="STRING" id="1590841.A0A2R6P6Z8"/>
<dbReference type="OrthoDB" id="2121828at2759"/>
<dbReference type="GO" id="GO:0005507">
    <property type="term" value="F:copper ion binding"/>
    <property type="evidence" value="ECO:0007669"/>
    <property type="project" value="InterPro"/>
</dbReference>
<evidence type="ECO:0000256" key="1">
    <source>
        <dbReference type="ARBA" id="ARBA00010609"/>
    </source>
</evidence>